<dbReference type="KEGG" id="slh:YH65_05990"/>
<keyword evidence="1" id="KW-0812">Transmembrane</keyword>
<evidence type="ECO:0000313" key="2">
    <source>
        <dbReference type="EMBL" id="AKF24992.1"/>
    </source>
</evidence>
<feature type="transmembrane region" description="Helical" evidence="1">
    <location>
        <begin position="79"/>
        <end position="99"/>
    </location>
</feature>
<organism evidence="2 3">
    <name type="scientific">Sulfurovum lithotrophicum</name>
    <dbReference type="NCBI Taxonomy" id="206403"/>
    <lineage>
        <taxon>Bacteria</taxon>
        <taxon>Pseudomonadati</taxon>
        <taxon>Campylobacterota</taxon>
        <taxon>Epsilonproteobacteria</taxon>
        <taxon>Campylobacterales</taxon>
        <taxon>Sulfurovaceae</taxon>
        <taxon>Sulfurovum</taxon>
    </lineage>
</organism>
<feature type="transmembrane region" description="Helical" evidence="1">
    <location>
        <begin position="6"/>
        <end position="26"/>
    </location>
</feature>
<dbReference type="EMBL" id="CP011308">
    <property type="protein sequence ID" value="AKF24992.1"/>
    <property type="molecule type" value="Genomic_DNA"/>
</dbReference>
<protein>
    <submittedName>
        <fullName evidence="2">Uncharacterized protein</fullName>
    </submittedName>
</protein>
<dbReference type="Proteomes" id="UP000034444">
    <property type="component" value="Chromosome"/>
</dbReference>
<dbReference type="RefSeq" id="WP_046551076.1">
    <property type="nucleotide sequence ID" value="NZ_CP011308.1"/>
</dbReference>
<evidence type="ECO:0000313" key="3">
    <source>
        <dbReference type="Proteomes" id="UP000034444"/>
    </source>
</evidence>
<gene>
    <name evidence="2" type="ORF">YH65_05990</name>
</gene>
<keyword evidence="1" id="KW-0472">Membrane</keyword>
<evidence type="ECO:0000256" key="1">
    <source>
        <dbReference type="SAM" id="Phobius"/>
    </source>
</evidence>
<feature type="transmembrane region" description="Helical" evidence="1">
    <location>
        <begin position="38"/>
        <end position="59"/>
    </location>
</feature>
<keyword evidence="1" id="KW-1133">Transmembrane helix</keyword>
<sequence length="119" mass="13933">MELYEITKIILGLLPIIFIFIVFIVVKNFIWSYRYPIVMISGWIVIFFSALAMQEYSIYYAPTEKIAEEVANSDGAAVAFSYLFGWVYALVLMFIMDVSHKAYLYFLRKVFSSKKSYNQ</sequence>
<accession>A0A7U4M1A9</accession>
<reference evidence="2 3" key="1">
    <citation type="submission" date="2015-04" db="EMBL/GenBank/DDBJ databases">
        <title>Complete genome sequence of Sulfurovum lithotrophicum ATCC BAA-797T.</title>
        <authorList>
            <person name="Ahn J."/>
            <person name="Park G."/>
            <person name="Jeon W."/>
            <person name="Jang Y."/>
            <person name="Jang M."/>
            <person name="Lee H."/>
            <person name="Lee H."/>
        </authorList>
    </citation>
    <scope>NUCLEOTIDE SEQUENCE [LARGE SCALE GENOMIC DNA]</scope>
    <source>
        <strain evidence="3">ATCC BAA-797 / 42BKT</strain>
    </source>
</reference>
<keyword evidence="3" id="KW-1185">Reference proteome</keyword>
<name>A0A7U4M1A9_9BACT</name>
<dbReference type="OrthoDB" id="9864230at2"/>
<reference evidence="3" key="2">
    <citation type="journal article" date="2017" name="Stand. Genomic Sci.">
        <title>Complete genome sequence of the sulfur-oxidizing chemolithoautotrophic Sulfurovum lithotrophicum 42BKTT.</title>
        <authorList>
            <person name="Jeon W."/>
            <person name="Priscilla L."/>
            <person name="Park G."/>
            <person name="Lee H."/>
            <person name="Lee N."/>
            <person name="Lee D."/>
            <person name="Kwon H."/>
            <person name="Ahn I."/>
            <person name="Lee C."/>
            <person name="Lee H."/>
            <person name="Ahn J."/>
        </authorList>
    </citation>
    <scope>NUCLEOTIDE SEQUENCE [LARGE SCALE GENOMIC DNA]</scope>
    <source>
        <strain evidence="3">ATCC BAA-797 / 42BKT</strain>
    </source>
</reference>
<dbReference type="AlphaFoldDB" id="A0A7U4M1A9"/>
<proteinExistence type="predicted"/>